<accession>A0A0L6UWE5</accession>
<gene>
    <name evidence="1" type="ORF">VP01_3517g2</name>
</gene>
<organism evidence="1 2">
    <name type="scientific">Puccinia sorghi</name>
    <dbReference type="NCBI Taxonomy" id="27349"/>
    <lineage>
        <taxon>Eukaryota</taxon>
        <taxon>Fungi</taxon>
        <taxon>Dikarya</taxon>
        <taxon>Basidiomycota</taxon>
        <taxon>Pucciniomycotina</taxon>
        <taxon>Pucciniomycetes</taxon>
        <taxon>Pucciniales</taxon>
        <taxon>Pucciniaceae</taxon>
        <taxon>Puccinia</taxon>
    </lineage>
</organism>
<evidence type="ECO:0000313" key="2">
    <source>
        <dbReference type="Proteomes" id="UP000037035"/>
    </source>
</evidence>
<proteinExistence type="predicted"/>
<dbReference type="VEuPathDB" id="FungiDB:VP01_3517g2"/>
<dbReference type="OrthoDB" id="3039677at2759"/>
<protein>
    <submittedName>
        <fullName evidence="1">Uncharacterized protein</fullName>
    </submittedName>
</protein>
<keyword evidence="2" id="KW-1185">Reference proteome</keyword>
<dbReference type="EMBL" id="LAVV01008521">
    <property type="protein sequence ID" value="KNZ52572.1"/>
    <property type="molecule type" value="Genomic_DNA"/>
</dbReference>
<evidence type="ECO:0000313" key="1">
    <source>
        <dbReference type="EMBL" id="KNZ52572.1"/>
    </source>
</evidence>
<sequence length="208" mass="24004">MEKIYFQENRTVAFSPQPLISNPKFHMMYAPYQKNSILIHSWSAMYAVSNASQCIQSRQLHLNAVISPQKTRLCVESIFLDLEKWLQWFLCLPEVEAGITPAPNQPNMTTISNIHQPIVDDLVHMNNGLTIVTPQYPRGRMVIVRLAALLGDVVATHKVAGFMSHLAKFFFSWCTVWKANMDEMMIRQLRTKRKTLALSHQWKDDEMV</sequence>
<dbReference type="AlphaFoldDB" id="A0A0L6UWE5"/>
<dbReference type="Proteomes" id="UP000037035">
    <property type="component" value="Unassembled WGS sequence"/>
</dbReference>
<dbReference type="STRING" id="27349.A0A0L6UWE5"/>
<name>A0A0L6UWE5_9BASI</name>
<comment type="caution">
    <text evidence="1">The sequence shown here is derived from an EMBL/GenBank/DDBJ whole genome shotgun (WGS) entry which is preliminary data.</text>
</comment>
<reference evidence="1 2" key="1">
    <citation type="submission" date="2015-08" db="EMBL/GenBank/DDBJ databases">
        <title>Next Generation Sequencing and Analysis of the Genome of Puccinia sorghi L Schw, the Causal Agent of Maize Common Rust.</title>
        <authorList>
            <person name="Rochi L."/>
            <person name="Burguener G."/>
            <person name="Darino M."/>
            <person name="Turjanski A."/>
            <person name="Kreff E."/>
            <person name="Dieguez M.J."/>
            <person name="Sacco F."/>
        </authorList>
    </citation>
    <scope>NUCLEOTIDE SEQUENCE [LARGE SCALE GENOMIC DNA]</scope>
    <source>
        <strain evidence="1 2">RO10H11247</strain>
    </source>
</reference>